<sequence length="371" mass="40173">MNLPRTVNRRAAVASTVWVKKTSLTETHIHEDRLPPLGDGEVRLRIESFSVTANNITYAVMGDMFGYWNFFPAEGDFGVVPMWGHAIVEESCAPDISVGERIYGYLPMGTHLDVLPGKISSGGFTDMAAHRQPMSPIYNQYARLNADPEHDPAKEDERMLFGPLFKTGFLIESMFRREGWFGAKNLIMTSASSKTAMGLASVAKDLSPNIKRIGLTSKSNVAFVEESGLYDETLAYDDVANLDQASSVSVDFAGNSALLHQIHSVLGEHLKYSCLVGATHVDARGISGGGGEISGPKPILFFAPDHAVASIQELGPKGFGEAVAKSWKSFLTAVDGVVAFDKRNGLNSAAHSFVETLEGRTDPQKGIIIHP</sequence>
<dbReference type="InterPro" id="IPR011032">
    <property type="entry name" value="GroES-like_sf"/>
</dbReference>
<dbReference type="OrthoDB" id="8953110at2"/>
<dbReference type="Pfam" id="PF11017">
    <property type="entry name" value="DUF2855"/>
    <property type="match status" value="1"/>
</dbReference>
<dbReference type="KEGG" id="slaa:EUU25_02740"/>
<gene>
    <name evidence="1" type="ORF">EUU25_02740</name>
</gene>
<proteinExistence type="predicted"/>
<dbReference type="InterPro" id="IPR021276">
    <property type="entry name" value="DUF2855"/>
</dbReference>
<dbReference type="EMBL" id="CP035733">
    <property type="protein sequence ID" value="QGY79624.1"/>
    <property type="molecule type" value="Genomic_DNA"/>
</dbReference>
<keyword evidence="2" id="KW-1185">Reference proteome</keyword>
<name>A0A6I6L507_9SPHN</name>
<dbReference type="Proteomes" id="UP000428803">
    <property type="component" value="Chromosome"/>
</dbReference>
<reference evidence="2" key="1">
    <citation type="submission" date="2019-01" db="EMBL/GenBank/DDBJ databases">
        <title>Sphingorhabdus lacus sp.nov., isolated from an oligotrophic freshwater lake.</title>
        <authorList>
            <person name="Park M."/>
        </authorList>
    </citation>
    <scope>NUCLEOTIDE SEQUENCE [LARGE SCALE GENOMIC DNA]</scope>
    <source>
        <strain evidence="2">IMCC1753</strain>
    </source>
</reference>
<dbReference type="SUPFAM" id="SSF50129">
    <property type="entry name" value="GroES-like"/>
    <property type="match status" value="1"/>
</dbReference>
<dbReference type="AlphaFoldDB" id="A0A6I6L507"/>
<evidence type="ECO:0000313" key="1">
    <source>
        <dbReference type="EMBL" id="QGY79624.1"/>
    </source>
</evidence>
<protein>
    <submittedName>
        <fullName evidence="1">DUF2855 family protein</fullName>
    </submittedName>
</protein>
<accession>A0A6I6L507</accession>
<organism evidence="1 2">
    <name type="scientific">Sphingorhabdus lacus</name>
    <dbReference type="NCBI Taxonomy" id="392610"/>
    <lineage>
        <taxon>Bacteria</taxon>
        <taxon>Pseudomonadati</taxon>
        <taxon>Pseudomonadota</taxon>
        <taxon>Alphaproteobacteria</taxon>
        <taxon>Sphingomonadales</taxon>
        <taxon>Sphingomonadaceae</taxon>
        <taxon>Sphingorhabdus</taxon>
    </lineage>
</organism>
<evidence type="ECO:0000313" key="2">
    <source>
        <dbReference type="Proteomes" id="UP000428803"/>
    </source>
</evidence>